<comment type="function">
    <text evidence="2">Functions as a ribosomal silencing factor. Interacts with ribosomal protein uL14 (rplN), blocking formation of intersubunit bridge B8. Prevents association of the 30S and 50S ribosomal subunits and the formation of functional ribosomes, thus repressing translation.</text>
</comment>
<comment type="caution">
    <text evidence="3">The sequence shown here is derived from an EMBL/GenBank/DDBJ whole genome shotgun (WGS) entry which is preliminary data.</text>
</comment>
<comment type="subcellular location">
    <subcellularLocation>
        <location evidence="2">Cytoplasm</location>
    </subcellularLocation>
</comment>
<dbReference type="GO" id="GO:0090071">
    <property type="term" value="P:negative regulation of ribosome biogenesis"/>
    <property type="evidence" value="ECO:0007669"/>
    <property type="project" value="UniProtKB-UniRule"/>
</dbReference>
<keyword evidence="2" id="KW-0810">Translation regulation</keyword>
<dbReference type="EMBL" id="DTMQ01000016">
    <property type="protein sequence ID" value="HGE98937.1"/>
    <property type="molecule type" value="Genomic_DNA"/>
</dbReference>
<sequence>MRSPEKIVDRILTLLAEKKGEDILALNLKKLSPITDYFIIATANSSVHARSLADYLLETLKKEGELPHHIEGYGPAQWILLDYIDCVVHIFLKEVREFYGLERLWGDAPHYKKGTDD</sequence>
<proteinExistence type="inferred from homology"/>
<reference evidence="3" key="1">
    <citation type="journal article" date="2020" name="mSystems">
        <title>Genome- and Community-Level Interaction Insights into Carbon Utilization and Element Cycling Functions of Hydrothermarchaeota in Hydrothermal Sediment.</title>
        <authorList>
            <person name="Zhou Z."/>
            <person name="Liu Y."/>
            <person name="Xu W."/>
            <person name="Pan J."/>
            <person name="Luo Z.H."/>
            <person name="Li M."/>
        </authorList>
    </citation>
    <scope>NUCLEOTIDE SEQUENCE [LARGE SCALE GENOMIC DNA]</scope>
    <source>
        <strain evidence="3">SpSt-906</strain>
    </source>
</reference>
<evidence type="ECO:0000256" key="2">
    <source>
        <dbReference type="HAMAP-Rule" id="MF_01477"/>
    </source>
</evidence>
<dbReference type="HAMAP" id="MF_01477">
    <property type="entry name" value="Iojap_RsfS"/>
    <property type="match status" value="1"/>
</dbReference>
<dbReference type="GO" id="GO:0017148">
    <property type="term" value="P:negative regulation of translation"/>
    <property type="evidence" value="ECO:0007669"/>
    <property type="project" value="UniProtKB-UniRule"/>
</dbReference>
<dbReference type="Pfam" id="PF02410">
    <property type="entry name" value="RsfS"/>
    <property type="match status" value="1"/>
</dbReference>
<dbReference type="InterPro" id="IPR004394">
    <property type="entry name" value="Iojap/RsfS/C7orf30"/>
</dbReference>
<keyword evidence="2" id="KW-0678">Repressor</keyword>
<dbReference type="GO" id="GO:0005737">
    <property type="term" value="C:cytoplasm"/>
    <property type="evidence" value="ECO:0007669"/>
    <property type="project" value="UniProtKB-SubCell"/>
</dbReference>
<gene>
    <name evidence="2 3" type="primary">rsfS</name>
    <name evidence="3" type="ORF">ENX07_02540</name>
</gene>
<protein>
    <recommendedName>
        <fullName evidence="2">Ribosomal silencing factor RsfS</fullName>
    </recommendedName>
</protein>
<name>A0A7C3YZL0_UNCW3</name>
<comment type="similarity">
    <text evidence="1 2">Belongs to the Iojap/RsfS family.</text>
</comment>
<accession>A0A7C3YZL0</accession>
<dbReference type="AlphaFoldDB" id="A0A7C3YZL0"/>
<dbReference type="Gene3D" id="3.30.460.10">
    <property type="entry name" value="Beta Polymerase, domain 2"/>
    <property type="match status" value="1"/>
</dbReference>
<dbReference type="NCBIfam" id="TIGR00090">
    <property type="entry name" value="rsfS_iojap_ybeB"/>
    <property type="match status" value="1"/>
</dbReference>
<dbReference type="SUPFAM" id="SSF81301">
    <property type="entry name" value="Nucleotidyltransferase"/>
    <property type="match status" value="1"/>
</dbReference>
<dbReference type="PANTHER" id="PTHR21043">
    <property type="entry name" value="IOJAP SUPERFAMILY ORTHOLOG"/>
    <property type="match status" value="1"/>
</dbReference>
<dbReference type="GO" id="GO:0043023">
    <property type="term" value="F:ribosomal large subunit binding"/>
    <property type="evidence" value="ECO:0007669"/>
    <property type="project" value="TreeGrafter"/>
</dbReference>
<comment type="subunit">
    <text evidence="2">Interacts with ribosomal protein uL14 (rplN).</text>
</comment>
<organism evidence="3">
    <name type="scientific">candidate division WOR-3 bacterium</name>
    <dbReference type="NCBI Taxonomy" id="2052148"/>
    <lineage>
        <taxon>Bacteria</taxon>
        <taxon>Bacteria division WOR-3</taxon>
    </lineage>
</organism>
<dbReference type="PANTHER" id="PTHR21043:SF0">
    <property type="entry name" value="MITOCHONDRIAL ASSEMBLY OF RIBOSOMAL LARGE SUBUNIT PROTEIN 1"/>
    <property type="match status" value="1"/>
</dbReference>
<dbReference type="GO" id="GO:0042256">
    <property type="term" value="P:cytosolic ribosome assembly"/>
    <property type="evidence" value="ECO:0007669"/>
    <property type="project" value="UniProtKB-UniRule"/>
</dbReference>
<dbReference type="InterPro" id="IPR043519">
    <property type="entry name" value="NT_sf"/>
</dbReference>
<keyword evidence="2" id="KW-0963">Cytoplasm</keyword>
<evidence type="ECO:0000256" key="1">
    <source>
        <dbReference type="ARBA" id="ARBA00010574"/>
    </source>
</evidence>
<evidence type="ECO:0000313" key="3">
    <source>
        <dbReference type="EMBL" id="HGE98937.1"/>
    </source>
</evidence>